<dbReference type="SUPFAM" id="SSF51338">
    <property type="entry name" value="Composite domain of metallo-dependent hydrolases"/>
    <property type="match status" value="1"/>
</dbReference>
<reference evidence="4" key="1">
    <citation type="journal article" date="2020" name="Stud. Mycol.">
        <title>101 Dothideomycetes genomes: a test case for predicting lifestyles and emergence of pathogens.</title>
        <authorList>
            <person name="Haridas S."/>
            <person name="Albert R."/>
            <person name="Binder M."/>
            <person name="Bloem J."/>
            <person name="Labutti K."/>
            <person name="Salamov A."/>
            <person name="Andreopoulos B."/>
            <person name="Baker S."/>
            <person name="Barry K."/>
            <person name="Bills G."/>
            <person name="Bluhm B."/>
            <person name="Cannon C."/>
            <person name="Castanera R."/>
            <person name="Culley D."/>
            <person name="Daum C."/>
            <person name="Ezra D."/>
            <person name="Gonzalez J."/>
            <person name="Henrissat B."/>
            <person name="Kuo A."/>
            <person name="Liang C."/>
            <person name="Lipzen A."/>
            <person name="Lutzoni F."/>
            <person name="Magnuson J."/>
            <person name="Mondo S."/>
            <person name="Nolan M."/>
            <person name="Ohm R."/>
            <person name="Pangilinan J."/>
            <person name="Park H.-J."/>
            <person name="Ramirez L."/>
            <person name="Alfaro M."/>
            <person name="Sun H."/>
            <person name="Tritt A."/>
            <person name="Yoshinaga Y."/>
            <person name="Zwiers L.-H."/>
            <person name="Turgeon B."/>
            <person name="Goodwin S."/>
            <person name="Spatafora J."/>
            <person name="Crous P."/>
            <person name="Grigoriev I."/>
        </authorList>
    </citation>
    <scope>NUCLEOTIDE SEQUENCE</scope>
    <source>
        <strain evidence="4">CBS 107.79</strain>
    </source>
</reference>
<evidence type="ECO:0000256" key="2">
    <source>
        <dbReference type="SAM" id="SignalP"/>
    </source>
</evidence>
<dbReference type="InterPro" id="IPR006680">
    <property type="entry name" value="Amidohydro-rel"/>
</dbReference>
<dbReference type="EMBL" id="ML976727">
    <property type="protein sequence ID" value="KAF1967822.1"/>
    <property type="molecule type" value="Genomic_DNA"/>
</dbReference>
<dbReference type="Proteomes" id="UP000800036">
    <property type="component" value="Unassembled WGS sequence"/>
</dbReference>
<organism evidence="4 5">
    <name type="scientific">Bimuria novae-zelandiae CBS 107.79</name>
    <dbReference type="NCBI Taxonomy" id="1447943"/>
    <lineage>
        <taxon>Eukaryota</taxon>
        <taxon>Fungi</taxon>
        <taxon>Dikarya</taxon>
        <taxon>Ascomycota</taxon>
        <taxon>Pezizomycotina</taxon>
        <taxon>Dothideomycetes</taxon>
        <taxon>Pleosporomycetidae</taxon>
        <taxon>Pleosporales</taxon>
        <taxon>Massarineae</taxon>
        <taxon>Didymosphaeriaceae</taxon>
        <taxon>Bimuria</taxon>
    </lineage>
</organism>
<dbReference type="Gene3D" id="2.30.40.10">
    <property type="entry name" value="Urease, subunit C, domain 1"/>
    <property type="match status" value="1"/>
</dbReference>
<keyword evidence="1 4" id="KW-0378">Hydrolase</keyword>
<feature type="domain" description="Amidohydrolase-related" evidence="3">
    <location>
        <begin position="263"/>
        <end position="412"/>
    </location>
</feature>
<dbReference type="SUPFAM" id="SSF51556">
    <property type="entry name" value="Metallo-dependent hydrolases"/>
    <property type="match status" value="1"/>
</dbReference>
<dbReference type="PANTHER" id="PTHR43794">
    <property type="entry name" value="AMINOHYDROLASE SSNA-RELATED"/>
    <property type="match status" value="1"/>
</dbReference>
<feature type="chain" id="PRO_5025578951" evidence="2">
    <location>
        <begin position="25"/>
        <end position="479"/>
    </location>
</feature>
<gene>
    <name evidence="4" type="ORF">BU23DRAFT_542040</name>
</gene>
<dbReference type="AlphaFoldDB" id="A0A6A5UVM0"/>
<evidence type="ECO:0000313" key="4">
    <source>
        <dbReference type="EMBL" id="KAF1967822.1"/>
    </source>
</evidence>
<dbReference type="InterPro" id="IPR011059">
    <property type="entry name" value="Metal-dep_hydrolase_composite"/>
</dbReference>
<name>A0A6A5UVM0_9PLEO</name>
<dbReference type="GO" id="GO:0016810">
    <property type="term" value="F:hydrolase activity, acting on carbon-nitrogen (but not peptide) bonds"/>
    <property type="evidence" value="ECO:0007669"/>
    <property type="project" value="InterPro"/>
</dbReference>
<keyword evidence="2" id="KW-0732">Signal</keyword>
<evidence type="ECO:0000313" key="5">
    <source>
        <dbReference type="Proteomes" id="UP000800036"/>
    </source>
</evidence>
<dbReference type="InterPro" id="IPR050287">
    <property type="entry name" value="MTA/SAH_deaminase"/>
</dbReference>
<dbReference type="Gene3D" id="3.20.20.140">
    <property type="entry name" value="Metal-dependent hydrolases"/>
    <property type="match status" value="2"/>
</dbReference>
<evidence type="ECO:0000256" key="1">
    <source>
        <dbReference type="ARBA" id="ARBA00022801"/>
    </source>
</evidence>
<dbReference type="PANTHER" id="PTHR43794:SF11">
    <property type="entry name" value="AMIDOHYDROLASE-RELATED DOMAIN-CONTAINING PROTEIN"/>
    <property type="match status" value="1"/>
</dbReference>
<dbReference type="OrthoDB" id="194468at2759"/>
<accession>A0A6A5UVM0</accession>
<keyword evidence="5" id="KW-1185">Reference proteome</keyword>
<sequence>MRNLRLVSLKLTVFLGAFAPNTHATCQGHSGLPSLYICGTILTPSGPIRNGHISIENGRIHSIGATCTLSPHADTTTFIDCGTGVVSPGFINAHEHLEFATVRPLLDDGTRVSHRHDWRRGMRGNEKREPARNYTKLVSAMWGELRHIFSGTTSVVGGAMAPGLVRNLDWAEGLGVGLVSGAAKYDIYPLDDKEGILRKDDCDYGPHTITKEQAAKYPMYIAHVSEGIDAEAANEFRCLSDASYDVTPLPNGGGTSTDIIQPNVAFVHALGLTEPDFDLVAERGAHLVWSPRTNIFLYGKTLDISVPLAKGVNVALGTDWVVSGSATMGREAVCAAHVMKNSFGVDVEAKTLWEMMTINAAKASGVAAHVGSLEVGNLADIVIFRDDGGDPYGSVVFGKPENINLVLRGGKVLVANPTLNQLSGEYCESVTFGEPSKKIVCVANELGKTYAEFKKDLEGVYPAILPGVPENEPSCEPTR</sequence>
<proteinExistence type="predicted"/>
<protein>
    <submittedName>
        <fullName evidence="4">Metal dependent amidohydrolase</fullName>
    </submittedName>
</protein>
<dbReference type="Pfam" id="PF01979">
    <property type="entry name" value="Amidohydro_1"/>
    <property type="match status" value="1"/>
</dbReference>
<feature type="signal peptide" evidence="2">
    <location>
        <begin position="1"/>
        <end position="24"/>
    </location>
</feature>
<dbReference type="InterPro" id="IPR032466">
    <property type="entry name" value="Metal_Hydrolase"/>
</dbReference>
<evidence type="ECO:0000259" key="3">
    <source>
        <dbReference type="Pfam" id="PF01979"/>
    </source>
</evidence>